<dbReference type="Proteomes" id="UP001191019">
    <property type="component" value="Unassembled WGS sequence"/>
</dbReference>
<protein>
    <submittedName>
        <fullName evidence="6">23S rRNA (Uracil-C(5))-methyltransferase RlmCD</fullName>
        <ecNumber evidence="6">2.1.1.189</ecNumber>
    </submittedName>
</protein>
<feature type="active site" evidence="5">
    <location>
        <position position="357"/>
    </location>
</feature>
<dbReference type="SUPFAM" id="SSF53335">
    <property type="entry name" value="S-adenosyl-L-methionine-dependent methyltransferases"/>
    <property type="match status" value="1"/>
</dbReference>
<dbReference type="InterPro" id="IPR012340">
    <property type="entry name" value="NA-bd_OB-fold"/>
</dbReference>
<evidence type="ECO:0000313" key="7">
    <source>
        <dbReference type="Proteomes" id="UP001191019"/>
    </source>
</evidence>
<feature type="binding site" evidence="4">
    <location>
        <position position="227"/>
    </location>
    <ligand>
        <name>S-adenosyl-L-methionine</name>
        <dbReference type="ChEBI" id="CHEBI:59789"/>
    </ligand>
</feature>
<evidence type="ECO:0000313" key="6">
    <source>
        <dbReference type="EMBL" id="RYC74971.1"/>
    </source>
</evidence>
<dbReference type="GO" id="GO:0032259">
    <property type="term" value="P:methylation"/>
    <property type="evidence" value="ECO:0007669"/>
    <property type="project" value="UniProtKB-KW"/>
</dbReference>
<evidence type="ECO:0000256" key="5">
    <source>
        <dbReference type="PROSITE-ProRule" id="PRU10015"/>
    </source>
</evidence>
<dbReference type="Gene3D" id="3.40.50.150">
    <property type="entry name" value="Vaccinia Virus protein VP39"/>
    <property type="match status" value="1"/>
</dbReference>
<dbReference type="PROSITE" id="PS51687">
    <property type="entry name" value="SAM_MT_RNA_M5U"/>
    <property type="match status" value="1"/>
</dbReference>
<dbReference type="PANTHER" id="PTHR11061">
    <property type="entry name" value="RNA M5U METHYLTRANSFERASE"/>
    <property type="match status" value="1"/>
</dbReference>
<feature type="binding site" evidence="4">
    <location>
        <position position="273"/>
    </location>
    <ligand>
        <name>S-adenosyl-L-methionine</name>
        <dbReference type="ChEBI" id="CHEBI:59789"/>
    </ligand>
</feature>
<evidence type="ECO:0000256" key="1">
    <source>
        <dbReference type="ARBA" id="ARBA00022603"/>
    </source>
</evidence>
<organism evidence="6 7">
    <name type="scientific">Candidatus Nanosyncoccus alces</name>
    <dbReference type="NCBI Taxonomy" id="2171997"/>
    <lineage>
        <taxon>Bacteria</taxon>
        <taxon>Candidatus Saccharimonadota</taxon>
        <taxon>Candidatus Nanosyncoccalia</taxon>
        <taxon>Candidatus Nanosyncoccales</taxon>
        <taxon>Candidatus Nanosyncoccaceae</taxon>
        <taxon>Candidatus Nanosyncoccus</taxon>
    </lineage>
</organism>
<dbReference type="GO" id="GO:0008168">
    <property type="term" value="F:methyltransferase activity"/>
    <property type="evidence" value="ECO:0007669"/>
    <property type="project" value="UniProtKB-KW"/>
</dbReference>
<reference evidence="6 7" key="2">
    <citation type="journal article" date="2020" name="Cell Rep.">
        <title>Acquisition and Adaptation of Ultra-small Parasitic Reduced Genome Bacteria to Mammalian Hosts.</title>
        <authorList>
            <person name="McLean J.S."/>
            <person name="Bor B."/>
            <person name="Kerns K.A."/>
            <person name="Liu Q."/>
            <person name="To T.T."/>
            <person name="Solden L."/>
            <person name="Hendrickson E.L."/>
            <person name="Wrighton K."/>
            <person name="Shi W."/>
            <person name="He X."/>
        </authorList>
    </citation>
    <scope>NUCLEOTIDE SEQUENCE [LARGE SCALE GENOMIC DNA]</scope>
    <source>
        <strain evidence="6 7">TM7_G3_2_Rum_HOT_351B</strain>
    </source>
</reference>
<evidence type="ECO:0000256" key="3">
    <source>
        <dbReference type="ARBA" id="ARBA00022691"/>
    </source>
</evidence>
<reference evidence="6 7" key="1">
    <citation type="journal article" date="2018" name="bioRxiv">
        <title>Evidence of independent acquisition and adaption of ultra-small bacteria to human hosts across the highly diverse yet reduced genomes of the phylum Saccharibacteria.</title>
        <authorList>
            <person name="McLean J.S."/>
            <person name="Bor B."/>
            <person name="To T.T."/>
            <person name="Liu Q."/>
            <person name="Kearns K.A."/>
            <person name="Solden L.M."/>
            <person name="Wrighton K.C."/>
            <person name="He X."/>
            <person name="Shi W."/>
        </authorList>
    </citation>
    <scope>NUCLEOTIDE SEQUENCE [LARGE SCALE GENOMIC DNA]</scope>
    <source>
        <strain evidence="6 7">TM7_G3_2_Rum_HOT_351B</strain>
    </source>
</reference>
<dbReference type="Gene3D" id="2.40.50.140">
    <property type="entry name" value="Nucleic acid-binding proteins"/>
    <property type="match status" value="1"/>
</dbReference>
<dbReference type="CDD" id="cd02440">
    <property type="entry name" value="AdoMet_MTases"/>
    <property type="match status" value="1"/>
</dbReference>
<dbReference type="EMBL" id="PRLM01000002">
    <property type="protein sequence ID" value="RYC74971.1"/>
    <property type="molecule type" value="Genomic_DNA"/>
</dbReference>
<feature type="binding site" evidence="4">
    <location>
        <position position="330"/>
    </location>
    <ligand>
        <name>S-adenosyl-L-methionine</name>
        <dbReference type="ChEBI" id="CHEBI:59789"/>
    </ligand>
</feature>
<comment type="similarity">
    <text evidence="4">Belongs to the class I-like SAM-binding methyltransferase superfamily. RNA M5U methyltransferase family.</text>
</comment>
<dbReference type="EC" id="2.1.1.189" evidence="6"/>
<feature type="binding site" evidence="4">
    <location>
        <position position="253"/>
    </location>
    <ligand>
        <name>S-adenosyl-L-methionine</name>
        <dbReference type="ChEBI" id="CHEBI:59789"/>
    </ligand>
</feature>
<evidence type="ECO:0000256" key="2">
    <source>
        <dbReference type="ARBA" id="ARBA00022679"/>
    </source>
</evidence>
<dbReference type="RefSeq" id="WP_129734603.1">
    <property type="nucleotide sequence ID" value="NZ_PRLM01000002.1"/>
</dbReference>
<dbReference type="InterPro" id="IPR029063">
    <property type="entry name" value="SAM-dependent_MTases_sf"/>
</dbReference>
<keyword evidence="1 4" id="KW-0489">Methyltransferase</keyword>
<keyword evidence="3 4" id="KW-0949">S-adenosyl-L-methionine</keyword>
<evidence type="ECO:0000256" key="4">
    <source>
        <dbReference type="PROSITE-ProRule" id="PRU01024"/>
    </source>
</evidence>
<dbReference type="PROSITE" id="PS01230">
    <property type="entry name" value="TRMA_1"/>
    <property type="match status" value="1"/>
</dbReference>
<keyword evidence="2 4" id="KW-0808">Transferase</keyword>
<name>A0ABY0FM75_9BACT</name>
<sequence>MIKVEKIIPGGFGLGTHEDGRKVFFWNALPGEVVTEYDITKQKSHYLEAVATKIDHRSKYRVDPKDDCFLSTSPWQIFDWNYENQLKAELVVEVFHEHHIDIDQPKIFTDNQPYYYRNKMEYALYWNNESNRIELAFHARGSHRKTPIQTSSIERPEIFSAAKAIVDKLNSAHEEARRYQSLLLRCNQQGEVSGGLYENHQPHPVFKNLTDKILGRTYSYSPNGFFQINLPVYELALQEIQKHTNTDNVLDLYSGVGTIGLSVARGKRLVLVEVDKSAYKELERNCSIEQGDTTSSERSLGSNITLPKPILAKSEDALDFIDSNQTVILDPPRAGCDVKLINKLLEAAPPKIIYLSCNPATQARDTKMLLDKYQIEDIKTFNFFPRTPHIENLVILSLK</sequence>
<comment type="caution">
    <text evidence="6">The sequence shown here is derived from an EMBL/GenBank/DDBJ whole genome shotgun (WGS) entry which is preliminary data.</text>
</comment>
<feature type="active site" description="Nucleophile" evidence="4">
    <location>
        <position position="357"/>
    </location>
</feature>
<keyword evidence="7" id="KW-1185">Reference proteome</keyword>
<dbReference type="Pfam" id="PF05958">
    <property type="entry name" value="tRNA_U5-meth_tr"/>
    <property type="match status" value="1"/>
</dbReference>
<proteinExistence type="inferred from homology"/>
<dbReference type="InterPro" id="IPR010280">
    <property type="entry name" value="U5_MeTrfase_fam"/>
</dbReference>
<gene>
    <name evidence="6" type="primary">rlmCD</name>
    <name evidence="6" type="ORF">G3RUM_00248</name>
</gene>
<accession>A0ABY0FM75</accession>
<dbReference type="PANTHER" id="PTHR11061:SF30">
    <property type="entry name" value="TRNA (URACIL(54)-C(5))-METHYLTRANSFERASE"/>
    <property type="match status" value="1"/>
</dbReference>
<dbReference type="InterPro" id="IPR030390">
    <property type="entry name" value="MeTrfase_TrmA_AS"/>
</dbReference>